<dbReference type="EMBL" id="CP136865">
    <property type="protein sequence ID" value="WOJ97024.1"/>
    <property type="molecule type" value="Genomic_DNA"/>
</dbReference>
<evidence type="ECO:0000313" key="9">
    <source>
        <dbReference type="Proteomes" id="UP001626549"/>
    </source>
</evidence>
<reference evidence="8 9" key="1">
    <citation type="submission" date="2023-10" db="EMBL/GenBank/DDBJ databases">
        <title>Two novel species belonging to the OM43/NOR5 clade.</title>
        <authorList>
            <person name="Park M."/>
        </authorList>
    </citation>
    <scope>NUCLEOTIDE SEQUENCE [LARGE SCALE GENOMIC DNA]</scope>
    <source>
        <strain evidence="8 9">IMCC45268</strain>
    </source>
</reference>
<dbReference type="CDD" id="cd03469">
    <property type="entry name" value="Rieske_RO_Alpha_N"/>
    <property type="match status" value="1"/>
</dbReference>
<protein>
    <submittedName>
        <fullName evidence="8">SRPBCC family protein</fullName>
    </submittedName>
</protein>
<dbReference type="Gene3D" id="3.90.380.10">
    <property type="entry name" value="Naphthalene 1,2-dioxygenase Alpha Subunit, Chain A, domain 1"/>
    <property type="match status" value="2"/>
</dbReference>
<name>A0ABZ0IEP2_9GAMM</name>
<evidence type="ECO:0000259" key="7">
    <source>
        <dbReference type="PROSITE" id="PS51296"/>
    </source>
</evidence>
<dbReference type="InterPro" id="IPR001663">
    <property type="entry name" value="Rng_hydr_dOase-A"/>
</dbReference>
<keyword evidence="5" id="KW-0408">Iron</keyword>
<evidence type="ECO:0000256" key="5">
    <source>
        <dbReference type="ARBA" id="ARBA00023004"/>
    </source>
</evidence>
<proteinExistence type="predicted"/>
<feature type="domain" description="Rieske" evidence="7">
    <location>
        <begin position="54"/>
        <end position="163"/>
    </location>
</feature>
<evidence type="ECO:0000256" key="2">
    <source>
        <dbReference type="ARBA" id="ARBA00022714"/>
    </source>
</evidence>
<dbReference type="Pfam" id="PF00355">
    <property type="entry name" value="Rieske"/>
    <property type="match status" value="1"/>
</dbReference>
<dbReference type="RefSeq" id="WP_407327712.1">
    <property type="nucleotide sequence ID" value="NZ_CP136865.1"/>
</dbReference>
<evidence type="ECO:0000256" key="4">
    <source>
        <dbReference type="ARBA" id="ARBA00023002"/>
    </source>
</evidence>
<dbReference type="InterPro" id="IPR036922">
    <property type="entry name" value="Rieske_2Fe-2S_sf"/>
</dbReference>
<keyword evidence="4" id="KW-0560">Oxidoreductase</keyword>
<sequence>MNRQEELKLTEEVLELKSAKSAFLGDGVERLSYDNYRSEERFRNELDKVFRQLPHAIAHGSALEGPDTFLRASHAGVPLLITRDSDGVPHAFVNTCRHRGMQLVAEQSGCAKRFTCPYHAWSYGTDGGFLTAPHFDQGFGELDKAELGLKSVSCVERFGFIWITLDASSRDHVDDLFAPIAEDFESLRIEGLRVAHETVVQVEANWKLLVEGGLEAYHFKVAHKDTIGPYFENNLSTFQVFGDHIRSVLPRATLADSDVQDDSFRLLDHANILYVLFPTTQLLVQQDHIVWTQTNPISPGLTESRMVTLVPAEDLEGEKAQGYWAKNHHITCTTLGEDSSVAEGIQRSINAGFDQTMILGRFESALGAFNDTVTRRLAS</sequence>
<dbReference type="PRINTS" id="PR00090">
    <property type="entry name" value="RNGDIOXGNASE"/>
</dbReference>
<dbReference type="Gene3D" id="2.102.10.10">
    <property type="entry name" value="Rieske [2Fe-2S] iron-sulphur domain"/>
    <property type="match status" value="1"/>
</dbReference>
<dbReference type="InterPro" id="IPR015879">
    <property type="entry name" value="Ring_hydroxy_dOase_asu_C_dom"/>
</dbReference>
<dbReference type="InterPro" id="IPR017941">
    <property type="entry name" value="Rieske_2Fe-2S"/>
</dbReference>
<dbReference type="PANTHER" id="PTHR43756">
    <property type="entry name" value="CHOLINE MONOOXYGENASE, CHLOROPLASTIC"/>
    <property type="match status" value="1"/>
</dbReference>
<dbReference type="PANTHER" id="PTHR43756:SF5">
    <property type="entry name" value="CHOLINE MONOOXYGENASE, CHLOROPLASTIC"/>
    <property type="match status" value="1"/>
</dbReference>
<evidence type="ECO:0000256" key="6">
    <source>
        <dbReference type="ARBA" id="ARBA00023014"/>
    </source>
</evidence>
<evidence type="ECO:0000256" key="1">
    <source>
        <dbReference type="ARBA" id="ARBA00001962"/>
    </source>
</evidence>
<evidence type="ECO:0000256" key="3">
    <source>
        <dbReference type="ARBA" id="ARBA00022723"/>
    </source>
</evidence>
<keyword evidence="3" id="KW-0479">Metal-binding</keyword>
<comment type="cofactor">
    <cofactor evidence="1">
        <name>Fe cation</name>
        <dbReference type="ChEBI" id="CHEBI:24875"/>
    </cofactor>
</comment>
<keyword evidence="6" id="KW-0411">Iron-sulfur</keyword>
<evidence type="ECO:0000313" key="8">
    <source>
        <dbReference type="EMBL" id="WOJ97024.1"/>
    </source>
</evidence>
<keyword evidence="9" id="KW-1185">Reference proteome</keyword>
<dbReference type="Pfam" id="PF00848">
    <property type="entry name" value="Ring_hydroxyl_A"/>
    <property type="match status" value="1"/>
</dbReference>
<dbReference type="Proteomes" id="UP001626549">
    <property type="component" value="Chromosome"/>
</dbReference>
<organism evidence="8 9">
    <name type="scientific">Congregibacter brevis</name>
    <dbReference type="NCBI Taxonomy" id="3081201"/>
    <lineage>
        <taxon>Bacteria</taxon>
        <taxon>Pseudomonadati</taxon>
        <taxon>Pseudomonadota</taxon>
        <taxon>Gammaproteobacteria</taxon>
        <taxon>Cellvibrionales</taxon>
        <taxon>Halieaceae</taxon>
        <taxon>Congregibacter</taxon>
    </lineage>
</organism>
<dbReference type="SUPFAM" id="SSF55961">
    <property type="entry name" value="Bet v1-like"/>
    <property type="match status" value="1"/>
</dbReference>
<dbReference type="PROSITE" id="PS51296">
    <property type="entry name" value="RIESKE"/>
    <property type="match status" value="1"/>
</dbReference>
<gene>
    <name evidence="8" type="ORF">R0137_00280</name>
</gene>
<dbReference type="SUPFAM" id="SSF50022">
    <property type="entry name" value="ISP domain"/>
    <property type="match status" value="1"/>
</dbReference>
<keyword evidence="2" id="KW-0001">2Fe-2S</keyword>
<accession>A0ABZ0IEP2</accession>